<accession>A0ABP8URL4</accession>
<protein>
    <recommendedName>
        <fullName evidence="3">Ig-like domain-containing protein</fullName>
    </recommendedName>
</protein>
<reference evidence="2" key="1">
    <citation type="journal article" date="2019" name="Int. J. Syst. Evol. Microbiol.">
        <title>The Global Catalogue of Microorganisms (GCM) 10K type strain sequencing project: providing services to taxonomists for standard genome sequencing and annotation.</title>
        <authorList>
            <consortium name="The Broad Institute Genomics Platform"/>
            <consortium name="The Broad Institute Genome Sequencing Center for Infectious Disease"/>
            <person name="Wu L."/>
            <person name="Ma J."/>
        </authorList>
    </citation>
    <scope>NUCLEOTIDE SEQUENCE [LARGE SCALE GENOMIC DNA]</scope>
    <source>
        <strain evidence="2">JCM 17939</strain>
    </source>
</reference>
<evidence type="ECO:0000313" key="1">
    <source>
        <dbReference type="EMBL" id="GAA4636984.1"/>
    </source>
</evidence>
<evidence type="ECO:0000313" key="2">
    <source>
        <dbReference type="Proteomes" id="UP001501442"/>
    </source>
</evidence>
<dbReference type="EMBL" id="BAABHK010000018">
    <property type="protein sequence ID" value="GAA4636984.1"/>
    <property type="molecule type" value="Genomic_DNA"/>
</dbReference>
<organism evidence="1 2">
    <name type="scientific">Actinoallomurus vinaceus</name>
    <dbReference type="NCBI Taxonomy" id="1080074"/>
    <lineage>
        <taxon>Bacteria</taxon>
        <taxon>Bacillati</taxon>
        <taxon>Actinomycetota</taxon>
        <taxon>Actinomycetes</taxon>
        <taxon>Streptosporangiales</taxon>
        <taxon>Thermomonosporaceae</taxon>
        <taxon>Actinoallomurus</taxon>
    </lineage>
</organism>
<evidence type="ECO:0008006" key="3">
    <source>
        <dbReference type="Google" id="ProtNLM"/>
    </source>
</evidence>
<keyword evidence="2" id="KW-1185">Reference proteome</keyword>
<gene>
    <name evidence="1" type="ORF">GCM10023196_089010</name>
</gene>
<dbReference type="Proteomes" id="UP001501442">
    <property type="component" value="Unassembled WGS sequence"/>
</dbReference>
<name>A0ABP8URL4_9ACTN</name>
<proteinExistence type="predicted"/>
<comment type="caution">
    <text evidence="1">The sequence shown here is derived from an EMBL/GenBank/DDBJ whole genome shotgun (WGS) entry which is preliminary data.</text>
</comment>
<sequence length="236" mass="23760">MTHIPRLIQLSLSVLPATNPATRDRRRRFPVPFLREVQRMIPKTAKLALTITGAGALVAMMGGTAYAAGVSPASTAITATSTSVKFAGTLSGLSFSVTCTGSTIQFTTPASGYGPVAISPDPTFTGCTDNFGGTATITANHTNGSWQLTAVASPTQVKITIPTAGVTVTTSTLPSCTVTAAPTAPATITASYSNTTGKATFTNASVPFSGTSACGSISPTGTATGVYSTSPLVTIT</sequence>